<dbReference type="Gene3D" id="3.30.890.10">
    <property type="entry name" value="Methyl-cpg-binding Protein 2, Chain A"/>
    <property type="match status" value="1"/>
</dbReference>
<evidence type="ECO:0000256" key="6">
    <source>
        <dbReference type="SAM" id="MobiDB-lite"/>
    </source>
</evidence>
<keyword evidence="5" id="KW-0539">Nucleus</keyword>
<comment type="subcellular location">
    <subcellularLocation>
        <location evidence="1">Nucleus</location>
    </subcellularLocation>
</comment>
<evidence type="ECO:0000256" key="5">
    <source>
        <dbReference type="ARBA" id="ARBA00023242"/>
    </source>
</evidence>
<dbReference type="InterPro" id="IPR001739">
    <property type="entry name" value="Methyl_CpG_DNA-bd"/>
</dbReference>
<keyword evidence="9" id="KW-1185">Reference proteome</keyword>
<dbReference type="EMBL" id="JAUJYN010000008">
    <property type="protein sequence ID" value="KAK1265209.1"/>
    <property type="molecule type" value="Genomic_DNA"/>
</dbReference>
<protein>
    <submittedName>
        <fullName evidence="8">Methyl-CpG-binding domain-containing protein 5</fullName>
    </submittedName>
</protein>
<evidence type="ECO:0000259" key="7">
    <source>
        <dbReference type="PROSITE" id="PS50982"/>
    </source>
</evidence>
<dbReference type="Proteomes" id="UP001179952">
    <property type="component" value="Unassembled WGS sequence"/>
</dbReference>
<feature type="compositionally biased region" description="Basic and acidic residues" evidence="6">
    <location>
        <begin position="1"/>
        <end position="11"/>
    </location>
</feature>
<dbReference type="Pfam" id="PF01429">
    <property type="entry name" value="MBD"/>
    <property type="match status" value="1"/>
</dbReference>
<evidence type="ECO:0000256" key="3">
    <source>
        <dbReference type="ARBA" id="ARBA00023125"/>
    </source>
</evidence>
<dbReference type="PANTHER" id="PTHR12396:SF46">
    <property type="entry name" value="METHYL-CPG-BINDING DOMAIN-CONTAINING PROTEIN 6"/>
    <property type="match status" value="1"/>
</dbReference>
<evidence type="ECO:0000313" key="8">
    <source>
        <dbReference type="EMBL" id="KAK1265209.1"/>
    </source>
</evidence>
<feature type="compositionally biased region" description="Acidic residues" evidence="6">
    <location>
        <begin position="17"/>
        <end position="30"/>
    </location>
</feature>
<keyword evidence="3" id="KW-0238">DNA-binding</keyword>
<keyword evidence="2" id="KW-0805">Transcription regulation</keyword>
<dbReference type="InterPro" id="IPR016177">
    <property type="entry name" value="DNA-bd_dom_sf"/>
</dbReference>
<keyword evidence="4" id="KW-0804">Transcription</keyword>
<evidence type="ECO:0000256" key="4">
    <source>
        <dbReference type="ARBA" id="ARBA00023163"/>
    </source>
</evidence>
<feature type="region of interest" description="Disordered" evidence="6">
    <location>
        <begin position="1"/>
        <end position="72"/>
    </location>
</feature>
<name>A0AAV9AM64_ACOGR</name>
<feature type="region of interest" description="Disordered" evidence="6">
    <location>
        <begin position="101"/>
        <end position="149"/>
    </location>
</feature>
<accession>A0AAV9AM64</accession>
<comment type="caution">
    <text evidence="8">The sequence shown here is derived from an EMBL/GenBank/DDBJ whole genome shotgun (WGS) entry which is preliminary data.</text>
</comment>
<dbReference type="SUPFAM" id="SSF54171">
    <property type="entry name" value="DNA-binding domain"/>
    <property type="match status" value="1"/>
</dbReference>
<dbReference type="PANTHER" id="PTHR12396">
    <property type="entry name" value="METHYL-CPG BINDING PROTEIN, MBD"/>
    <property type="match status" value="1"/>
</dbReference>
<organism evidence="8 9">
    <name type="scientific">Acorus gramineus</name>
    <name type="common">Dwarf sweet flag</name>
    <dbReference type="NCBI Taxonomy" id="55184"/>
    <lineage>
        <taxon>Eukaryota</taxon>
        <taxon>Viridiplantae</taxon>
        <taxon>Streptophyta</taxon>
        <taxon>Embryophyta</taxon>
        <taxon>Tracheophyta</taxon>
        <taxon>Spermatophyta</taxon>
        <taxon>Magnoliopsida</taxon>
        <taxon>Liliopsida</taxon>
        <taxon>Acoraceae</taxon>
        <taxon>Acorus</taxon>
    </lineage>
</organism>
<proteinExistence type="predicted"/>
<reference evidence="8" key="2">
    <citation type="submission" date="2023-06" db="EMBL/GenBank/DDBJ databases">
        <authorList>
            <person name="Ma L."/>
            <person name="Liu K.-W."/>
            <person name="Li Z."/>
            <person name="Hsiao Y.-Y."/>
            <person name="Qi Y."/>
            <person name="Fu T."/>
            <person name="Tang G."/>
            <person name="Zhang D."/>
            <person name="Sun W.-H."/>
            <person name="Liu D.-K."/>
            <person name="Li Y."/>
            <person name="Chen G.-Z."/>
            <person name="Liu X.-D."/>
            <person name="Liao X.-Y."/>
            <person name="Jiang Y.-T."/>
            <person name="Yu X."/>
            <person name="Hao Y."/>
            <person name="Huang J."/>
            <person name="Zhao X.-W."/>
            <person name="Ke S."/>
            <person name="Chen Y.-Y."/>
            <person name="Wu W.-L."/>
            <person name="Hsu J.-L."/>
            <person name="Lin Y.-F."/>
            <person name="Huang M.-D."/>
            <person name="Li C.-Y."/>
            <person name="Huang L."/>
            <person name="Wang Z.-W."/>
            <person name="Zhao X."/>
            <person name="Zhong W.-Y."/>
            <person name="Peng D.-H."/>
            <person name="Ahmad S."/>
            <person name="Lan S."/>
            <person name="Zhang J.-S."/>
            <person name="Tsai W.-C."/>
            <person name="Van De Peer Y."/>
            <person name="Liu Z.-J."/>
        </authorList>
    </citation>
    <scope>NUCLEOTIDE SEQUENCE</scope>
    <source>
        <strain evidence="8">SCP</strain>
        <tissue evidence="8">Leaves</tissue>
    </source>
</reference>
<gene>
    <name evidence="8" type="ORF">QJS04_geneDACA011273</name>
</gene>
<evidence type="ECO:0000256" key="2">
    <source>
        <dbReference type="ARBA" id="ARBA00023015"/>
    </source>
</evidence>
<feature type="domain" description="MBD" evidence="7">
    <location>
        <begin position="59"/>
        <end position="130"/>
    </location>
</feature>
<dbReference type="PROSITE" id="PS50982">
    <property type="entry name" value="MBD"/>
    <property type="match status" value="1"/>
</dbReference>
<dbReference type="GO" id="GO:0003677">
    <property type="term" value="F:DNA binding"/>
    <property type="evidence" value="ECO:0007669"/>
    <property type="project" value="UniProtKB-KW"/>
</dbReference>
<dbReference type="AlphaFoldDB" id="A0AAV9AM64"/>
<evidence type="ECO:0000256" key="1">
    <source>
        <dbReference type="ARBA" id="ARBA00004123"/>
    </source>
</evidence>
<sequence length="191" mass="21548">MDDPRIERDPEWGVAEAEAEAEAESAEGGEGEQPRPLAMAIAETTEEGDSGVPTVRSSVPTPGAHPDWLPANWLVEEHQRASGKRRDKYYYDPQSNRKFRSKREVEDYLNNVSPQTKMARTDAKSTPSSSSPAPKKRFSSRDDDRPTKIHWILNDDSGFSWKPIIGEQPVPEHKRQSWESAFELACQGNNR</sequence>
<evidence type="ECO:0000313" key="9">
    <source>
        <dbReference type="Proteomes" id="UP001179952"/>
    </source>
</evidence>
<dbReference type="GO" id="GO:0005634">
    <property type="term" value="C:nucleus"/>
    <property type="evidence" value="ECO:0007669"/>
    <property type="project" value="UniProtKB-SubCell"/>
</dbReference>
<reference evidence="8" key="1">
    <citation type="journal article" date="2023" name="Nat. Commun.">
        <title>Diploid and tetraploid genomes of Acorus and the evolution of monocots.</title>
        <authorList>
            <person name="Ma L."/>
            <person name="Liu K.W."/>
            <person name="Li Z."/>
            <person name="Hsiao Y.Y."/>
            <person name="Qi Y."/>
            <person name="Fu T."/>
            <person name="Tang G.D."/>
            <person name="Zhang D."/>
            <person name="Sun W.H."/>
            <person name="Liu D.K."/>
            <person name="Li Y."/>
            <person name="Chen G.Z."/>
            <person name="Liu X.D."/>
            <person name="Liao X.Y."/>
            <person name="Jiang Y.T."/>
            <person name="Yu X."/>
            <person name="Hao Y."/>
            <person name="Huang J."/>
            <person name="Zhao X.W."/>
            <person name="Ke S."/>
            <person name="Chen Y.Y."/>
            <person name="Wu W.L."/>
            <person name="Hsu J.L."/>
            <person name="Lin Y.F."/>
            <person name="Huang M.D."/>
            <person name="Li C.Y."/>
            <person name="Huang L."/>
            <person name="Wang Z.W."/>
            <person name="Zhao X."/>
            <person name="Zhong W.Y."/>
            <person name="Peng D.H."/>
            <person name="Ahmad S."/>
            <person name="Lan S."/>
            <person name="Zhang J.S."/>
            <person name="Tsai W.C."/>
            <person name="Van de Peer Y."/>
            <person name="Liu Z.J."/>
        </authorList>
    </citation>
    <scope>NUCLEOTIDE SEQUENCE</scope>
    <source>
        <strain evidence="8">SCP</strain>
    </source>
</reference>
<feature type="compositionally biased region" description="Low complexity" evidence="6">
    <location>
        <begin position="124"/>
        <end position="133"/>
    </location>
</feature>